<name>A0A2S4HGM0_9GAMM</name>
<reference evidence="1" key="1">
    <citation type="submission" date="2018-01" db="EMBL/GenBank/DDBJ databases">
        <authorList>
            <person name="Yu X.-D."/>
        </authorList>
    </citation>
    <scope>NUCLEOTIDE SEQUENCE</scope>
    <source>
        <strain evidence="1">ZX-21</strain>
    </source>
</reference>
<protein>
    <submittedName>
        <fullName evidence="1">Uncharacterized protein</fullName>
    </submittedName>
</protein>
<dbReference type="Proteomes" id="UP000237222">
    <property type="component" value="Unassembled WGS sequence"/>
</dbReference>
<sequence length="128" mass="14407">MDTKEKQARAVINALHTINHQIDDILNELTDGKPITSTKKADLQEKLGALKDKLKISAKTGTIDGKIREQNSFERRYFHPATQSADANLMLARNSNPANGNWLERLMIAQEDITHLLSQLTELYPPSQ</sequence>
<dbReference type="RefSeq" id="WP_103684031.1">
    <property type="nucleotide sequence ID" value="NZ_PQGG01000019.1"/>
</dbReference>
<organism evidence="1 2">
    <name type="scientific">Zhongshania marina</name>
    <dbReference type="NCBI Taxonomy" id="2304603"/>
    <lineage>
        <taxon>Bacteria</taxon>
        <taxon>Pseudomonadati</taxon>
        <taxon>Pseudomonadota</taxon>
        <taxon>Gammaproteobacteria</taxon>
        <taxon>Cellvibrionales</taxon>
        <taxon>Spongiibacteraceae</taxon>
        <taxon>Zhongshania</taxon>
    </lineage>
</organism>
<gene>
    <name evidence="1" type="ORF">C0068_08335</name>
</gene>
<accession>A0A2S4HGM0</accession>
<proteinExistence type="predicted"/>
<comment type="caution">
    <text evidence="1">The sequence shown here is derived from an EMBL/GenBank/DDBJ whole genome shotgun (WGS) entry which is preliminary data.</text>
</comment>
<evidence type="ECO:0000313" key="2">
    <source>
        <dbReference type="Proteomes" id="UP000237222"/>
    </source>
</evidence>
<dbReference type="EMBL" id="PQGG01000019">
    <property type="protein sequence ID" value="POP53089.1"/>
    <property type="molecule type" value="Genomic_DNA"/>
</dbReference>
<dbReference type="AlphaFoldDB" id="A0A2S4HGM0"/>
<evidence type="ECO:0000313" key="1">
    <source>
        <dbReference type="EMBL" id="POP53089.1"/>
    </source>
</evidence>